<accession>A0A8J3ILA6</accession>
<dbReference type="PANTHER" id="PTHR43396">
    <property type="entry name" value="FLAVOHEMOPROTEIN"/>
    <property type="match status" value="1"/>
</dbReference>
<dbReference type="SUPFAM" id="SSF46458">
    <property type="entry name" value="Globin-like"/>
    <property type="match status" value="1"/>
</dbReference>
<evidence type="ECO:0000256" key="2">
    <source>
        <dbReference type="ARBA" id="ARBA00022621"/>
    </source>
</evidence>
<dbReference type="GO" id="GO:0020037">
    <property type="term" value="F:heme binding"/>
    <property type="evidence" value="ECO:0007669"/>
    <property type="project" value="InterPro"/>
</dbReference>
<reference evidence="7" key="1">
    <citation type="submission" date="2020-10" db="EMBL/GenBank/DDBJ databases">
        <title>Taxonomic study of unclassified bacteria belonging to the class Ktedonobacteria.</title>
        <authorList>
            <person name="Yabe S."/>
            <person name="Wang C.M."/>
            <person name="Zheng Y."/>
            <person name="Sakai Y."/>
            <person name="Cavaletti L."/>
            <person name="Monciardini P."/>
            <person name="Donadio S."/>
        </authorList>
    </citation>
    <scope>NUCLEOTIDE SEQUENCE</scope>
    <source>
        <strain evidence="7">ID150040</strain>
    </source>
</reference>
<dbReference type="GO" id="GO:0008941">
    <property type="term" value="F:nitric oxide dioxygenase NAD(P)H activity"/>
    <property type="evidence" value="ECO:0007669"/>
    <property type="project" value="TreeGrafter"/>
</dbReference>
<dbReference type="GO" id="GO:0046210">
    <property type="term" value="P:nitric oxide catabolic process"/>
    <property type="evidence" value="ECO:0007669"/>
    <property type="project" value="TreeGrafter"/>
</dbReference>
<keyword evidence="8" id="KW-1185">Reference proteome</keyword>
<feature type="domain" description="Globin" evidence="6">
    <location>
        <begin position="78"/>
        <end position="213"/>
    </location>
</feature>
<evidence type="ECO:0000256" key="1">
    <source>
        <dbReference type="ARBA" id="ARBA00022617"/>
    </source>
</evidence>
<dbReference type="GO" id="GO:0071949">
    <property type="term" value="F:FAD binding"/>
    <property type="evidence" value="ECO:0007669"/>
    <property type="project" value="TreeGrafter"/>
</dbReference>
<dbReference type="EMBL" id="BNJK01000001">
    <property type="protein sequence ID" value="GHO94535.1"/>
    <property type="molecule type" value="Genomic_DNA"/>
</dbReference>
<dbReference type="AlphaFoldDB" id="A0A8J3ILA6"/>
<dbReference type="GO" id="GO:0046872">
    <property type="term" value="F:metal ion binding"/>
    <property type="evidence" value="ECO:0007669"/>
    <property type="project" value="UniProtKB-KW"/>
</dbReference>
<dbReference type="Gene3D" id="1.10.490.10">
    <property type="entry name" value="Globins"/>
    <property type="match status" value="1"/>
</dbReference>
<name>A0A8J3ILA6_9CHLR</name>
<evidence type="ECO:0000256" key="3">
    <source>
        <dbReference type="ARBA" id="ARBA00022723"/>
    </source>
</evidence>
<comment type="caution">
    <text evidence="7">The sequence shown here is derived from an EMBL/GenBank/DDBJ whole genome shotgun (WGS) entry which is preliminary data.</text>
</comment>
<dbReference type="PANTHER" id="PTHR43396:SF3">
    <property type="entry name" value="FLAVOHEMOPROTEIN"/>
    <property type="match status" value="1"/>
</dbReference>
<keyword evidence="2 5" id="KW-0561">Oxygen transport</keyword>
<dbReference type="Proteomes" id="UP000597444">
    <property type="component" value="Unassembled WGS sequence"/>
</dbReference>
<evidence type="ECO:0000313" key="8">
    <source>
        <dbReference type="Proteomes" id="UP000597444"/>
    </source>
</evidence>
<dbReference type="GO" id="GO:0019825">
    <property type="term" value="F:oxygen binding"/>
    <property type="evidence" value="ECO:0007669"/>
    <property type="project" value="InterPro"/>
</dbReference>
<dbReference type="GO" id="GO:0005344">
    <property type="term" value="F:oxygen carrier activity"/>
    <property type="evidence" value="ECO:0007669"/>
    <property type="project" value="UniProtKB-KW"/>
</dbReference>
<keyword evidence="4" id="KW-0408">Iron</keyword>
<dbReference type="GO" id="GO:0071500">
    <property type="term" value="P:cellular response to nitrosative stress"/>
    <property type="evidence" value="ECO:0007669"/>
    <property type="project" value="TreeGrafter"/>
</dbReference>
<dbReference type="PROSITE" id="PS01033">
    <property type="entry name" value="GLOBIN"/>
    <property type="match status" value="1"/>
</dbReference>
<proteinExistence type="inferred from homology"/>
<dbReference type="InterPro" id="IPR000971">
    <property type="entry name" value="Globin"/>
</dbReference>
<evidence type="ECO:0000313" key="7">
    <source>
        <dbReference type="EMBL" id="GHO94535.1"/>
    </source>
</evidence>
<comment type="similarity">
    <text evidence="5">Belongs to the globin family.</text>
</comment>
<gene>
    <name evidence="7" type="ORF">KSF_045830</name>
</gene>
<organism evidence="7 8">
    <name type="scientific">Reticulibacter mediterranei</name>
    <dbReference type="NCBI Taxonomy" id="2778369"/>
    <lineage>
        <taxon>Bacteria</taxon>
        <taxon>Bacillati</taxon>
        <taxon>Chloroflexota</taxon>
        <taxon>Ktedonobacteria</taxon>
        <taxon>Ktedonobacterales</taxon>
        <taxon>Reticulibacteraceae</taxon>
        <taxon>Reticulibacter</taxon>
    </lineage>
</organism>
<dbReference type="RefSeq" id="WP_220205265.1">
    <property type="nucleotide sequence ID" value="NZ_BNJK01000001.1"/>
</dbReference>
<evidence type="ECO:0000256" key="5">
    <source>
        <dbReference type="RuleBase" id="RU000356"/>
    </source>
</evidence>
<keyword evidence="1 5" id="KW-0349">Heme</keyword>
<keyword evidence="3" id="KW-0479">Metal-binding</keyword>
<dbReference type="CDD" id="cd12131">
    <property type="entry name" value="HGbI-like"/>
    <property type="match status" value="1"/>
</dbReference>
<evidence type="ECO:0000256" key="4">
    <source>
        <dbReference type="ARBA" id="ARBA00023004"/>
    </source>
</evidence>
<keyword evidence="5" id="KW-0813">Transport</keyword>
<protein>
    <recommendedName>
        <fullName evidence="6">Globin domain-containing protein</fullName>
    </recommendedName>
</protein>
<dbReference type="InterPro" id="IPR009050">
    <property type="entry name" value="Globin-like_sf"/>
</dbReference>
<sequence length="214" mass="24218">MQKQSIPRRTDYALNTIISTSPWAMSWQRVYRLVFWLSDGHRDIERIATLLHKPEPRIGGIVGELMVGGYVSLHSERKVLMMNVALLKESFDMVAPRKEAFAHSFYERLFAYYPTTRALFAHTDMKRQEGSLMATLAVVVAGVERGENLVPTLQRLGQKHYKYGAKPEHYPLVGGVLLETFHEYLGVAFTPAMQDAWSQAFEIISGQMVGAGNL</sequence>
<evidence type="ECO:0000259" key="6">
    <source>
        <dbReference type="PROSITE" id="PS01033"/>
    </source>
</evidence>
<dbReference type="InterPro" id="IPR012292">
    <property type="entry name" value="Globin/Proto"/>
</dbReference>
<dbReference type="Pfam" id="PF00042">
    <property type="entry name" value="Globin"/>
    <property type="match status" value="1"/>
</dbReference>